<proteinExistence type="predicted"/>
<dbReference type="Pfam" id="PF14223">
    <property type="entry name" value="Retrotran_gag_2"/>
    <property type="match status" value="1"/>
</dbReference>
<reference evidence="1" key="1">
    <citation type="journal article" date="2022" name="Int. J. Mol. Sci.">
        <title>Draft Genome of Tanacetum Coccineum: Genomic Comparison of Closely Related Tanacetum-Family Plants.</title>
        <authorList>
            <person name="Yamashiro T."/>
            <person name="Shiraishi A."/>
            <person name="Nakayama K."/>
            <person name="Satake H."/>
        </authorList>
    </citation>
    <scope>NUCLEOTIDE SEQUENCE</scope>
</reference>
<gene>
    <name evidence="1" type="ORF">Tco_0937736</name>
</gene>
<accession>A0ABQ5DF39</accession>
<keyword evidence="2" id="KW-1185">Reference proteome</keyword>
<protein>
    <recommendedName>
        <fullName evidence="3">Retrovirus-related Pol polyprotein from transposon TNT 1-94</fullName>
    </recommendedName>
</protein>
<comment type="caution">
    <text evidence="1">The sequence shown here is derived from an EMBL/GenBank/DDBJ whole genome shotgun (WGS) entry which is preliminary data.</text>
</comment>
<organism evidence="1 2">
    <name type="scientific">Tanacetum coccineum</name>
    <dbReference type="NCBI Taxonomy" id="301880"/>
    <lineage>
        <taxon>Eukaryota</taxon>
        <taxon>Viridiplantae</taxon>
        <taxon>Streptophyta</taxon>
        <taxon>Embryophyta</taxon>
        <taxon>Tracheophyta</taxon>
        <taxon>Spermatophyta</taxon>
        <taxon>Magnoliopsida</taxon>
        <taxon>eudicotyledons</taxon>
        <taxon>Gunneridae</taxon>
        <taxon>Pentapetalae</taxon>
        <taxon>asterids</taxon>
        <taxon>campanulids</taxon>
        <taxon>Asterales</taxon>
        <taxon>Asteraceae</taxon>
        <taxon>Asteroideae</taxon>
        <taxon>Anthemideae</taxon>
        <taxon>Anthemidinae</taxon>
        <taxon>Tanacetum</taxon>
    </lineage>
</organism>
<evidence type="ECO:0000313" key="2">
    <source>
        <dbReference type="Proteomes" id="UP001151760"/>
    </source>
</evidence>
<sequence length="182" mass="21290">MIYYLTRMEPYYIKCINEGPFQLKTAEGAPKPEAQWLNDERRVVTQDQLLKRIIISCIPNDIIESIISCETARETWSDLVHSFEGTLDNKEIRIMDLKLEYNTLRAKNFESFSHTHTHYKTLLNELLNDGVKLSKHEINVGFVNSAPKKWLNFSQSLRNANHIHTLDLADIYGRFVYEDNNL</sequence>
<dbReference type="EMBL" id="BQNB010015260">
    <property type="protein sequence ID" value="GJT37871.1"/>
    <property type="molecule type" value="Genomic_DNA"/>
</dbReference>
<name>A0ABQ5DF39_9ASTR</name>
<dbReference type="Proteomes" id="UP001151760">
    <property type="component" value="Unassembled WGS sequence"/>
</dbReference>
<reference evidence="1" key="2">
    <citation type="submission" date="2022-01" db="EMBL/GenBank/DDBJ databases">
        <authorList>
            <person name="Yamashiro T."/>
            <person name="Shiraishi A."/>
            <person name="Satake H."/>
            <person name="Nakayama K."/>
        </authorList>
    </citation>
    <scope>NUCLEOTIDE SEQUENCE</scope>
</reference>
<evidence type="ECO:0000313" key="1">
    <source>
        <dbReference type="EMBL" id="GJT37871.1"/>
    </source>
</evidence>
<evidence type="ECO:0008006" key="3">
    <source>
        <dbReference type="Google" id="ProtNLM"/>
    </source>
</evidence>